<comment type="caution">
    <text evidence="2">The sequence shown here is derived from an EMBL/GenBank/DDBJ whole genome shotgun (WGS) entry which is preliminary data.</text>
</comment>
<reference evidence="2" key="1">
    <citation type="submission" date="2020-10" db="EMBL/GenBank/DDBJ databases">
        <authorList>
            <person name="Castelo-Branco R."/>
            <person name="Eusebio N."/>
            <person name="Adriana R."/>
            <person name="Vieira A."/>
            <person name="Brugerolle De Fraissinette N."/>
            <person name="Rezende De Castro R."/>
            <person name="Schneider M.P."/>
            <person name="Vasconcelos V."/>
            <person name="Leao P.N."/>
        </authorList>
    </citation>
    <scope>NUCLEOTIDE SEQUENCE</scope>
    <source>
        <strain evidence="2">LEGE 06105</strain>
    </source>
</reference>
<feature type="chain" id="PRO_5035283301" evidence="1">
    <location>
        <begin position="25"/>
        <end position="226"/>
    </location>
</feature>
<evidence type="ECO:0000313" key="2">
    <source>
        <dbReference type="EMBL" id="MBE9216412.1"/>
    </source>
</evidence>
<name>A0A8J7K4P9_9CYAN</name>
<proteinExistence type="predicted"/>
<keyword evidence="3" id="KW-1185">Reference proteome</keyword>
<evidence type="ECO:0000256" key="1">
    <source>
        <dbReference type="SAM" id="SignalP"/>
    </source>
</evidence>
<accession>A0A8J7K4P9</accession>
<gene>
    <name evidence="2" type="ORF">IQ247_27755</name>
</gene>
<dbReference type="EMBL" id="JADEWL010000165">
    <property type="protein sequence ID" value="MBE9216412.1"/>
    <property type="molecule type" value="Genomic_DNA"/>
</dbReference>
<evidence type="ECO:0000313" key="3">
    <source>
        <dbReference type="Proteomes" id="UP000620559"/>
    </source>
</evidence>
<protein>
    <submittedName>
        <fullName evidence="2">Uncharacterized protein</fullName>
    </submittedName>
</protein>
<dbReference type="AlphaFoldDB" id="A0A8J7K4P9"/>
<dbReference type="Proteomes" id="UP000620559">
    <property type="component" value="Unassembled WGS sequence"/>
</dbReference>
<keyword evidence="1" id="KW-0732">Signal</keyword>
<dbReference type="PROSITE" id="PS51257">
    <property type="entry name" value="PROKAR_LIPOPROTEIN"/>
    <property type="match status" value="1"/>
</dbReference>
<sequence length="226" mass="25151">MIQAKLFSLGLVVTLLGCNQSPVASQTTNQIETQTASQQQNSFKIATTKNNKQTKSGKQIGQLIDCDNDGQQDDARIDYNDDGIPDECILGNEDSQTQIDDSSYEAAINSLEQLTQDCQESTKTQQYNNYTVCQINGKPVKASESNAEIGDGLGFWFDNGKVIAFQRFHNGELFIFDNDGNLKSTFAENPNTGKLENLAKIPDEERKLVNEIQQNGYQDIFQVFNL</sequence>
<feature type="signal peptide" evidence="1">
    <location>
        <begin position="1"/>
        <end position="24"/>
    </location>
</feature>
<organism evidence="2 3">
    <name type="scientific">Plectonema cf. radiosum LEGE 06105</name>
    <dbReference type="NCBI Taxonomy" id="945769"/>
    <lineage>
        <taxon>Bacteria</taxon>
        <taxon>Bacillati</taxon>
        <taxon>Cyanobacteriota</taxon>
        <taxon>Cyanophyceae</taxon>
        <taxon>Oscillatoriophycideae</taxon>
        <taxon>Oscillatoriales</taxon>
        <taxon>Microcoleaceae</taxon>
        <taxon>Plectonema</taxon>
    </lineage>
</organism>
<dbReference type="RefSeq" id="WP_193924968.1">
    <property type="nucleotide sequence ID" value="NZ_JADEWL010000165.1"/>
</dbReference>